<dbReference type="Proteomes" id="UP000252254">
    <property type="component" value="Unassembled WGS sequence"/>
</dbReference>
<name>A0A366EFX3_9BACI</name>
<accession>A0A366EFX3</accession>
<reference evidence="3 4" key="1">
    <citation type="submission" date="2018-06" db="EMBL/GenBank/DDBJ databases">
        <title>Genomic Encyclopedia of Type Strains, Phase IV (KMG-IV): sequencing the most valuable type-strain genomes for metagenomic binning, comparative biology and taxonomic classification.</title>
        <authorList>
            <person name="Goeker M."/>
        </authorList>
    </citation>
    <scope>NUCLEOTIDE SEQUENCE [LARGE SCALE GENOMIC DNA]</scope>
    <source>
        <strain evidence="3 4">DSM 15140</strain>
    </source>
</reference>
<dbReference type="InterPro" id="IPR041698">
    <property type="entry name" value="Methyltransf_25"/>
</dbReference>
<comment type="caution">
    <text evidence="3">The sequence shown here is derived from an EMBL/GenBank/DDBJ whole genome shotgun (WGS) entry which is preliminary data.</text>
</comment>
<dbReference type="GO" id="GO:0032259">
    <property type="term" value="P:methylation"/>
    <property type="evidence" value="ECO:0007669"/>
    <property type="project" value="UniProtKB-KW"/>
</dbReference>
<dbReference type="SUPFAM" id="SSF53335">
    <property type="entry name" value="S-adenosyl-L-methionine-dependent methyltransferases"/>
    <property type="match status" value="1"/>
</dbReference>
<evidence type="ECO:0000313" key="4">
    <source>
        <dbReference type="Proteomes" id="UP000252254"/>
    </source>
</evidence>
<dbReference type="RefSeq" id="WP_113865925.1">
    <property type="nucleotide sequence ID" value="NZ_BAABQN010000001.1"/>
</dbReference>
<sequence length="249" mass="28667">MVYNKMAFVYDQFMESAPYQQWVAFTQTIIATHLSSARSIIDLGCGTGEIAVQLAQNHYQVTGVDIASDMLSIAHQKAMAHHLSLQWVEQDITALEVPANYDVAVSYCDVINYVTTEEQVNQVFTNVYQTIREGGLFLFDFHSLRHVEQDLVGNTFAEMYDDMGYVWFCDAGEIDGEMYHDLTFFVQDQQQYDRFDEHHHQRTFPTDMYIQWLQHTGFSIVGICADFDTTFITPKQADAAERVFVICKK</sequence>
<evidence type="ECO:0000313" key="3">
    <source>
        <dbReference type="EMBL" id="RBP01331.1"/>
    </source>
</evidence>
<proteinExistence type="predicted"/>
<dbReference type="GO" id="GO:0008168">
    <property type="term" value="F:methyltransferase activity"/>
    <property type="evidence" value="ECO:0007669"/>
    <property type="project" value="UniProtKB-KW"/>
</dbReference>
<dbReference type="Gene3D" id="2.20.25.110">
    <property type="entry name" value="S-adenosyl-L-methionine-dependent methyltransferases"/>
    <property type="match status" value="1"/>
</dbReference>
<evidence type="ECO:0000259" key="2">
    <source>
        <dbReference type="Pfam" id="PF13649"/>
    </source>
</evidence>
<protein>
    <submittedName>
        <fullName evidence="3">Methyltransferase family protein</fullName>
    </submittedName>
</protein>
<dbReference type="Gene3D" id="3.40.50.150">
    <property type="entry name" value="Vaccinia Virus protein VP39"/>
    <property type="match status" value="1"/>
</dbReference>
<dbReference type="InterPro" id="IPR029063">
    <property type="entry name" value="SAM-dependent_MTases_sf"/>
</dbReference>
<dbReference type="Pfam" id="PF13649">
    <property type="entry name" value="Methyltransf_25"/>
    <property type="match status" value="1"/>
</dbReference>
<dbReference type="STRING" id="200904.GCA_900168775_02443"/>
<keyword evidence="3" id="KW-0489">Methyltransferase</keyword>
<dbReference type="CDD" id="cd02440">
    <property type="entry name" value="AdoMet_MTases"/>
    <property type="match status" value="1"/>
</dbReference>
<feature type="domain" description="Methyltransferase" evidence="2">
    <location>
        <begin position="40"/>
        <end position="135"/>
    </location>
</feature>
<keyword evidence="1 3" id="KW-0808">Transferase</keyword>
<dbReference type="EMBL" id="QNRI01000001">
    <property type="protein sequence ID" value="RBP01331.1"/>
    <property type="molecule type" value="Genomic_DNA"/>
</dbReference>
<evidence type="ECO:0000256" key="1">
    <source>
        <dbReference type="ARBA" id="ARBA00022679"/>
    </source>
</evidence>
<keyword evidence="4" id="KW-1185">Reference proteome</keyword>
<organism evidence="3 4">
    <name type="scientific">Paraliobacillus ryukyuensis</name>
    <dbReference type="NCBI Taxonomy" id="200904"/>
    <lineage>
        <taxon>Bacteria</taxon>
        <taxon>Bacillati</taxon>
        <taxon>Bacillota</taxon>
        <taxon>Bacilli</taxon>
        <taxon>Bacillales</taxon>
        <taxon>Bacillaceae</taxon>
        <taxon>Paraliobacillus</taxon>
    </lineage>
</organism>
<dbReference type="AlphaFoldDB" id="A0A366EFX3"/>
<dbReference type="PANTHER" id="PTHR43861">
    <property type="entry name" value="TRANS-ACONITATE 2-METHYLTRANSFERASE-RELATED"/>
    <property type="match status" value="1"/>
</dbReference>
<dbReference type="OrthoDB" id="9811589at2"/>
<gene>
    <name evidence="3" type="ORF">DES48_10160</name>
</gene>